<feature type="transmembrane region" description="Helical" evidence="1">
    <location>
        <begin position="36"/>
        <end position="52"/>
    </location>
</feature>
<feature type="transmembrane region" description="Helical" evidence="1">
    <location>
        <begin position="57"/>
        <end position="73"/>
    </location>
</feature>
<dbReference type="AlphaFoldDB" id="A0A977KD32"/>
<accession>A0A977KD32</accession>
<evidence type="ECO:0000259" key="2">
    <source>
        <dbReference type="Pfam" id="PF03703"/>
    </source>
</evidence>
<name>A0A977KD32_9CREN</name>
<gene>
    <name evidence="3" type="ORF">IPA_07460</name>
</gene>
<feature type="transmembrane region" description="Helical" evidence="1">
    <location>
        <begin position="9"/>
        <end position="30"/>
    </location>
</feature>
<dbReference type="KEGG" id="ipc:IPA_07460"/>
<proteinExistence type="predicted"/>
<keyword evidence="1" id="KW-0812">Transmembrane</keyword>
<dbReference type="Pfam" id="PF03703">
    <property type="entry name" value="bPH_2"/>
    <property type="match status" value="1"/>
</dbReference>
<evidence type="ECO:0000313" key="3">
    <source>
        <dbReference type="EMBL" id="UXD22700.1"/>
    </source>
</evidence>
<feature type="transmembrane region" description="Helical" evidence="1">
    <location>
        <begin position="79"/>
        <end position="96"/>
    </location>
</feature>
<dbReference type="EMBL" id="CP006868">
    <property type="protein sequence ID" value="UXD22700.1"/>
    <property type="molecule type" value="Genomic_DNA"/>
</dbReference>
<protein>
    <recommendedName>
        <fullName evidence="2">YdbS-like PH domain-containing protein</fullName>
    </recommendedName>
</protein>
<keyword evidence="1" id="KW-0472">Membrane</keyword>
<sequence length="178" mass="19775">MEVKPTVKAYLGEIAILILSILGSIAAPLFPQQYQWFWYAIPIALIIISFFISKRAFVLALIALVPGAVGYYFSKYFAMVTIPIALVELYLLFKYISSIRYIIKEDGVTVSVDFIFMSSTRTIPKDSISELQVNTGPLGKILGYADIEIKLKNKGEIKIDGVPKDAADKVRKMLIGSA</sequence>
<keyword evidence="1" id="KW-1133">Transmembrane helix</keyword>
<reference evidence="3" key="1">
    <citation type="submission" date="2013-11" db="EMBL/GenBank/DDBJ databases">
        <title>Comparative genomics of Ignicoccus.</title>
        <authorList>
            <person name="Podar M."/>
        </authorList>
    </citation>
    <scope>NUCLEOTIDE SEQUENCE</scope>
    <source>
        <strain evidence="3">DSM 13166</strain>
    </source>
</reference>
<evidence type="ECO:0000256" key="1">
    <source>
        <dbReference type="SAM" id="Phobius"/>
    </source>
</evidence>
<dbReference type="Proteomes" id="UP001063698">
    <property type="component" value="Chromosome"/>
</dbReference>
<evidence type="ECO:0000313" key="4">
    <source>
        <dbReference type="Proteomes" id="UP001063698"/>
    </source>
</evidence>
<keyword evidence="4" id="KW-1185">Reference proteome</keyword>
<dbReference type="InterPro" id="IPR005182">
    <property type="entry name" value="YdbS-like_PH"/>
</dbReference>
<feature type="domain" description="YdbS-like PH" evidence="2">
    <location>
        <begin position="100"/>
        <end position="172"/>
    </location>
</feature>
<organism evidence="3 4">
    <name type="scientific">Ignicoccus pacificus DSM 13166</name>
    <dbReference type="NCBI Taxonomy" id="940294"/>
    <lineage>
        <taxon>Archaea</taxon>
        <taxon>Thermoproteota</taxon>
        <taxon>Thermoprotei</taxon>
        <taxon>Desulfurococcales</taxon>
        <taxon>Desulfurococcaceae</taxon>
        <taxon>Ignicoccus</taxon>
    </lineage>
</organism>